<dbReference type="SUPFAM" id="SSF53474">
    <property type="entry name" value="alpha/beta-Hydrolases"/>
    <property type="match status" value="1"/>
</dbReference>
<sequence>MQRHPHAVQGMEAGAKANYDGIEAFFHADFRKDLKKVNVPTRVIHGADDQIVPLETMAVRQPSWSRALAARTASQTRTRTG</sequence>
<keyword evidence="2" id="KW-1185">Reference proteome</keyword>
<organism evidence="1 2">
    <name type="scientific">Pelomonas margarita</name>
    <dbReference type="NCBI Taxonomy" id="3299031"/>
    <lineage>
        <taxon>Bacteria</taxon>
        <taxon>Pseudomonadati</taxon>
        <taxon>Pseudomonadota</taxon>
        <taxon>Betaproteobacteria</taxon>
        <taxon>Burkholderiales</taxon>
        <taxon>Sphaerotilaceae</taxon>
        <taxon>Roseateles</taxon>
    </lineage>
</organism>
<proteinExistence type="predicted"/>
<protein>
    <submittedName>
        <fullName evidence="1">Alpha/beta fold hydrolase</fullName>
    </submittedName>
</protein>
<evidence type="ECO:0000313" key="2">
    <source>
        <dbReference type="Proteomes" id="UP001606301"/>
    </source>
</evidence>
<evidence type="ECO:0000313" key="1">
    <source>
        <dbReference type="EMBL" id="MFG6442330.1"/>
    </source>
</evidence>
<dbReference type="GO" id="GO:0016787">
    <property type="term" value="F:hydrolase activity"/>
    <property type="evidence" value="ECO:0007669"/>
    <property type="project" value="UniProtKB-KW"/>
</dbReference>
<keyword evidence="1" id="KW-0378">Hydrolase</keyword>
<reference evidence="1 2" key="1">
    <citation type="submission" date="2024-08" db="EMBL/GenBank/DDBJ databases">
        <authorList>
            <person name="Lu H."/>
        </authorList>
    </citation>
    <scope>NUCLEOTIDE SEQUENCE [LARGE SCALE GENOMIC DNA]</scope>
    <source>
        <strain evidence="1 2">LKC17W</strain>
    </source>
</reference>
<dbReference type="InterPro" id="IPR029058">
    <property type="entry name" value="AB_hydrolase_fold"/>
</dbReference>
<dbReference type="Proteomes" id="UP001606301">
    <property type="component" value="Unassembled WGS sequence"/>
</dbReference>
<gene>
    <name evidence="1" type="ORF">ACG0Z3_16725</name>
</gene>
<dbReference type="RefSeq" id="WP_394399462.1">
    <property type="nucleotide sequence ID" value="NZ_JBIGHW010000009.1"/>
</dbReference>
<comment type="caution">
    <text evidence="1">The sequence shown here is derived from an EMBL/GenBank/DDBJ whole genome shotgun (WGS) entry which is preliminary data.</text>
</comment>
<dbReference type="Gene3D" id="3.40.50.1820">
    <property type="entry name" value="alpha/beta hydrolase"/>
    <property type="match status" value="1"/>
</dbReference>
<dbReference type="EMBL" id="JBIGHW010000009">
    <property type="protein sequence ID" value="MFG6442330.1"/>
    <property type="molecule type" value="Genomic_DNA"/>
</dbReference>
<accession>A0ABW7FLW6</accession>
<name>A0ABW7FLW6_9BURK</name>